<reference evidence="2 3" key="1">
    <citation type="submission" date="2020-06" db="EMBL/GenBank/DDBJ databases">
        <title>Sulfitobacter algicola sp. nov., isolated from green algae.</title>
        <authorList>
            <person name="Wang C."/>
        </authorList>
    </citation>
    <scope>NUCLEOTIDE SEQUENCE [LARGE SCALE GENOMIC DNA]</scope>
    <source>
        <strain evidence="2 3">1151</strain>
    </source>
</reference>
<name>A0ABX2ILM9_9RHOB</name>
<protein>
    <submittedName>
        <fullName evidence="2">DUF721 domain-containing protein</fullName>
    </submittedName>
</protein>
<evidence type="ECO:0000313" key="2">
    <source>
        <dbReference type="EMBL" id="NSX53772.1"/>
    </source>
</evidence>
<dbReference type="RefSeq" id="WP_174135067.1">
    <property type="nucleotide sequence ID" value="NZ_JABUFE010000001.1"/>
</dbReference>
<dbReference type="PIRSF" id="PIRSF032064">
    <property type="entry name" value="UCP032064"/>
    <property type="match status" value="1"/>
</dbReference>
<dbReference type="Proteomes" id="UP000777935">
    <property type="component" value="Unassembled WGS sequence"/>
</dbReference>
<dbReference type="InterPro" id="IPR010593">
    <property type="entry name" value="DUF1159"/>
</dbReference>
<organism evidence="2 3">
    <name type="scientific">Parasulfitobacter algicola</name>
    <dbReference type="NCBI Taxonomy" id="2614809"/>
    <lineage>
        <taxon>Bacteria</taxon>
        <taxon>Pseudomonadati</taxon>
        <taxon>Pseudomonadota</taxon>
        <taxon>Alphaproteobacteria</taxon>
        <taxon>Rhodobacterales</taxon>
        <taxon>Roseobacteraceae</taxon>
        <taxon>Parasulfitobacter</taxon>
    </lineage>
</organism>
<feature type="region of interest" description="Disordered" evidence="1">
    <location>
        <begin position="124"/>
        <end position="149"/>
    </location>
</feature>
<evidence type="ECO:0000313" key="3">
    <source>
        <dbReference type="Proteomes" id="UP000777935"/>
    </source>
</evidence>
<accession>A0ABX2ILM9</accession>
<sequence>MAVMHRRSTTMGFKTTSDLLQSRIRTASEKRGFAVTRLLTHWVEIVGEATAKMAVPVKIGYGRDGIGATLTVLTKGAYGPMLQSQLPQLRDRVNACYGYNAISSIRITQTAPTGFAEGQVAFTPKPKKSRQIDPQVKADAQQAAEGVKSKDLRQALETLGANILSRPKSLDRGT</sequence>
<keyword evidence="3" id="KW-1185">Reference proteome</keyword>
<dbReference type="InterPro" id="IPR007922">
    <property type="entry name" value="DciA-like"/>
</dbReference>
<proteinExistence type="predicted"/>
<gene>
    <name evidence="2" type="ORF">HRQ87_03060</name>
</gene>
<comment type="caution">
    <text evidence="2">The sequence shown here is derived from an EMBL/GenBank/DDBJ whole genome shotgun (WGS) entry which is preliminary data.</text>
</comment>
<evidence type="ECO:0000256" key="1">
    <source>
        <dbReference type="SAM" id="MobiDB-lite"/>
    </source>
</evidence>
<dbReference type="EMBL" id="JABUFE010000001">
    <property type="protein sequence ID" value="NSX53772.1"/>
    <property type="molecule type" value="Genomic_DNA"/>
</dbReference>
<dbReference type="Pfam" id="PF05258">
    <property type="entry name" value="DciA"/>
    <property type="match status" value="1"/>
</dbReference>